<accession>E7RWZ3</accession>
<keyword evidence="4" id="KW-1185">Reference proteome</keyword>
<dbReference type="EMBL" id="AEQP01000005">
    <property type="protein sequence ID" value="EFV95065.1"/>
    <property type="molecule type" value="Genomic_DNA"/>
</dbReference>
<feature type="domain" description="Glycosyltransferase 2-like" evidence="2">
    <location>
        <begin position="42"/>
        <end position="123"/>
    </location>
</feature>
<dbReference type="InterPro" id="IPR029044">
    <property type="entry name" value="Nucleotide-diphossugar_trans"/>
</dbReference>
<protein>
    <submittedName>
        <fullName evidence="3">Glycosyltransferase, group 2 family protein</fullName>
        <ecNumber evidence="3">2.4.-.-</ecNumber>
    </submittedName>
</protein>
<dbReference type="eggNOG" id="COG0463">
    <property type="taxonomic scope" value="Bacteria"/>
</dbReference>
<dbReference type="InterPro" id="IPR011990">
    <property type="entry name" value="TPR-like_helical_dom_sf"/>
</dbReference>
<dbReference type="HOGENOM" id="CLU_023736_3_0_4"/>
<dbReference type="SUPFAM" id="SSF48452">
    <property type="entry name" value="TPR-like"/>
    <property type="match status" value="1"/>
</dbReference>
<reference evidence="3 4" key="1">
    <citation type="submission" date="2010-12" db="EMBL/GenBank/DDBJ databases">
        <authorList>
            <person name="Muzny D."/>
            <person name="Qin X."/>
            <person name="Deng J."/>
            <person name="Jiang H."/>
            <person name="Liu Y."/>
            <person name="Qu J."/>
            <person name="Song X.-Z."/>
            <person name="Zhang L."/>
            <person name="Thornton R."/>
            <person name="Coyle M."/>
            <person name="Francisco L."/>
            <person name="Jackson L."/>
            <person name="Javaid M."/>
            <person name="Korchina V."/>
            <person name="Kovar C."/>
            <person name="Mata R."/>
            <person name="Mathew T."/>
            <person name="Ngo R."/>
            <person name="Nguyen L."/>
            <person name="Nguyen N."/>
            <person name="Okwuonu G."/>
            <person name="Ongeri F."/>
            <person name="Pham C."/>
            <person name="Simmons D."/>
            <person name="Wilczek-Boney K."/>
            <person name="Hale W."/>
            <person name="Jakkamsetti A."/>
            <person name="Pham P."/>
            <person name="Ruth R."/>
            <person name="San Lucas F."/>
            <person name="Warren J."/>
            <person name="Zhang J."/>
            <person name="Zhao Z."/>
            <person name="Zhou C."/>
            <person name="Zhu D."/>
            <person name="Lee S."/>
            <person name="Bess C."/>
            <person name="Blankenburg K."/>
            <person name="Forbes L."/>
            <person name="Fu Q."/>
            <person name="Gubbala S."/>
            <person name="Hirani K."/>
            <person name="Jayaseelan J.C."/>
            <person name="Lara F."/>
            <person name="Munidasa M."/>
            <person name="Palculict T."/>
            <person name="Patil S."/>
            <person name="Pu L.-L."/>
            <person name="Saada N."/>
            <person name="Tang L."/>
            <person name="Weissenberger G."/>
            <person name="Zhu Y."/>
            <person name="Hemphill L."/>
            <person name="Shang Y."/>
            <person name="Youmans B."/>
            <person name="Ayvaz T."/>
            <person name="Ross M."/>
            <person name="Santibanez J."/>
            <person name="Aqrawi P."/>
            <person name="Gross S."/>
            <person name="Joshi V."/>
            <person name="Fowler G."/>
            <person name="Nazareth L."/>
            <person name="Reid J."/>
            <person name="Worley K."/>
            <person name="Petrosino J."/>
            <person name="Highlander S."/>
            <person name="Gibbs R."/>
        </authorList>
    </citation>
    <scope>NUCLEOTIDE SEQUENCE [LARGE SCALE GENOMIC DNA]</scope>
    <source>
        <strain evidence="3 4">ATCC 51599</strain>
    </source>
</reference>
<dbReference type="Proteomes" id="UP000011021">
    <property type="component" value="Unassembled WGS sequence"/>
</dbReference>
<sequence>MKQTEKAARSRTVPKIVNIRPPGQSPVMPAGGSRMKTIALTMIVKNEARSLARCLDSVAPWVDKMIVLDTGSTDDTIAIARAHGAEVYERRWTNDFAAARNAALAHSDADWNLVLDADEWLTSGGEYLQALRHDSRRAIHNIRIDSDLGSGSNTLISSHRISRILPRGVRYKGRIHEQPAHNLPIIDAAVTARHDGYMQEQLDTKKGRNMALLEKSLAERPEDPYVHFQLGKQYDIQLQYAEALPFYRRARELVQHRTAWYHDLVVRTIECLRHEGRLEEAMIFASDEMPYWEQSADFYFVVGCLLLDQMQKHPEQGESLLPMIEESWLKALAIGERPELAGNVSGRGSFMAAAQLWALFDARKEVEKAARYKDMQKKFYAQYKEAADAGLVSAAALPEQQPA</sequence>
<organism evidence="3 4">
    <name type="scientific">Lautropia mirabilis ATCC 51599</name>
    <dbReference type="NCBI Taxonomy" id="887898"/>
    <lineage>
        <taxon>Bacteria</taxon>
        <taxon>Pseudomonadati</taxon>
        <taxon>Pseudomonadota</taxon>
        <taxon>Betaproteobacteria</taxon>
        <taxon>Burkholderiales</taxon>
        <taxon>Burkholderiaceae</taxon>
        <taxon>Lautropia</taxon>
    </lineage>
</organism>
<dbReference type="SUPFAM" id="SSF53448">
    <property type="entry name" value="Nucleotide-diphospho-sugar transferases"/>
    <property type="match status" value="1"/>
</dbReference>
<evidence type="ECO:0000313" key="3">
    <source>
        <dbReference type="EMBL" id="EFV95065.1"/>
    </source>
</evidence>
<dbReference type="PANTHER" id="PTHR43630:SF2">
    <property type="entry name" value="GLYCOSYLTRANSFERASE"/>
    <property type="match status" value="1"/>
</dbReference>
<comment type="caution">
    <text evidence="3">The sequence shown here is derived from an EMBL/GenBank/DDBJ whole genome shotgun (WGS) entry which is preliminary data.</text>
</comment>
<dbReference type="EC" id="2.4.-.-" evidence="3"/>
<dbReference type="STRING" id="887898.HMPREF0551_1206"/>
<dbReference type="CDD" id="cd02511">
    <property type="entry name" value="Beta4Glucosyltransferase"/>
    <property type="match status" value="1"/>
</dbReference>
<evidence type="ECO:0000313" key="4">
    <source>
        <dbReference type="Proteomes" id="UP000011021"/>
    </source>
</evidence>
<dbReference type="InterPro" id="IPR001173">
    <property type="entry name" value="Glyco_trans_2-like"/>
</dbReference>
<evidence type="ECO:0000256" key="1">
    <source>
        <dbReference type="ARBA" id="ARBA00038494"/>
    </source>
</evidence>
<proteinExistence type="inferred from homology"/>
<dbReference type="PANTHER" id="PTHR43630">
    <property type="entry name" value="POLY-BETA-1,6-N-ACETYL-D-GLUCOSAMINE SYNTHASE"/>
    <property type="match status" value="1"/>
</dbReference>
<evidence type="ECO:0000259" key="2">
    <source>
        <dbReference type="Pfam" id="PF00535"/>
    </source>
</evidence>
<gene>
    <name evidence="3" type="ORF">HMPREF0551_1206</name>
</gene>
<keyword evidence="3" id="KW-0808">Transferase</keyword>
<comment type="similarity">
    <text evidence="1">Belongs to the glycosyltransferase 2 family. WaaE/KdtX subfamily.</text>
</comment>
<dbReference type="AlphaFoldDB" id="E7RWZ3"/>
<dbReference type="Pfam" id="PF00535">
    <property type="entry name" value="Glycos_transf_2"/>
    <property type="match status" value="1"/>
</dbReference>
<keyword evidence="3" id="KW-0328">Glycosyltransferase</keyword>
<dbReference type="Gene3D" id="1.25.40.10">
    <property type="entry name" value="Tetratricopeptide repeat domain"/>
    <property type="match status" value="1"/>
</dbReference>
<dbReference type="GO" id="GO:0016757">
    <property type="term" value="F:glycosyltransferase activity"/>
    <property type="evidence" value="ECO:0007669"/>
    <property type="project" value="UniProtKB-KW"/>
</dbReference>
<name>E7RWZ3_9BURK</name>
<dbReference type="Gene3D" id="3.90.550.10">
    <property type="entry name" value="Spore Coat Polysaccharide Biosynthesis Protein SpsA, Chain A"/>
    <property type="match status" value="1"/>
</dbReference>